<name>A0ABN5JA14_FUSMR</name>
<protein>
    <submittedName>
        <fullName evidence="1">Uncharacterized protein</fullName>
    </submittedName>
</protein>
<dbReference type="Proteomes" id="UP000240258">
    <property type="component" value="Chromosome"/>
</dbReference>
<keyword evidence="2" id="KW-1185">Reference proteome</keyword>
<sequence length="92" mass="10985">MTKEEFKQKIENSIKKIMAYHMFELEKITKKTPNNLYELHQQHREIEKLSFKTISKITKENNAEITFVSPKTIIGVAKFNDFESVEFEIKFN</sequence>
<proteinExistence type="predicted"/>
<dbReference type="RefSeq" id="WP_005884256.1">
    <property type="nucleotide sequence ID" value="NZ_CP028102.1"/>
</dbReference>
<reference evidence="2" key="1">
    <citation type="journal article" date="2018" name="MSphere">
        <title>Fusobacterium Genomics Using MinION and Illumina Sequencing Enables Genome Completion and Correction.</title>
        <authorList>
            <person name="Todd S.M."/>
            <person name="Settlage R.E."/>
            <person name="Lahmers K.K."/>
            <person name="Slade D.J."/>
        </authorList>
    </citation>
    <scope>NUCLEOTIDE SEQUENCE [LARGE SCALE GENOMIC DNA]</scope>
    <source>
        <strain evidence="2">ATCC 9817</strain>
    </source>
</reference>
<evidence type="ECO:0000313" key="1">
    <source>
        <dbReference type="EMBL" id="AVQ18769.1"/>
    </source>
</evidence>
<dbReference type="GeneID" id="62763179"/>
<dbReference type="EMBL" id="CP028102">
    <property type="protein sequence ID" value="AVQ18769.1"/>
    <property type="molecule type" value="Genomic_DNA"/>
</dbReference>
<organism evidence="1 2">
    <name type="scientific">Fusobacterium mortiferum ATCC 9817</name>
    <dbReference type="NCBI Taxonomy" id="469616"/>
    <lineage>
        <taxon>Bacteria</taxon>
        <taxon>Fusobacteriati</taxon>
        <taxon>Fusobacteriota</taxon>
        <taxon>Fusobacteriia</taxon>
        <taxon>Fusobacteriales</taxon>
        <taxon>Fusobacteriaceae</taxon>
        <taxon>Fusobacterium</taxon>
    </lineage>
</organism>
<evidence type="ECO:0000313" key="2">
    <source>
        <dbReference type="Proteomes" id="UP000240258"/>
    </source>
</evidence>
<gene>
    <name evidence="1" type="ORF">C4N19_06555</name>
</gene>
<accession>A0ABN5JA14</accession>